<evidence type="ECO:0000256" key="1">
    <source>
        <dbReference type="ARBA" id="ARBA00022737"/>
    </source>
</evidence>
<dbReference type="AlphaFoldDB" id="A0A438HGE5"/>
<dbReference type="GO" id="GO:0003723">
    <property type="term" value="F:RNA binding"/>
    <property type="evidence" value="ECO:0007669"/>
    <property type="project" value="InterPro"/>
</dbReference>
<protein>
    <submittedName>
        <fullName evidence="3">Pentatricopeptide repeat-containing protein, chloroplastic</fullName>
    </submittedName>
</protein>
<dbReference type="Pfam" id="PF13041">
    <property type="entry name" value="PPR_2"/>
    <property type="match status" value="1"/>
</dbReference>
<feature type="repeat" description="PPR" evidence="2">
    <location>
        <begin position="34"/>
        <end position="68"/>
    </location>
</feature>
<dbReference type="GO" id="GO:0009451">
    <property type="term" value="P:RNA modification"/>
    <property type="evidence" value="ECO:0007669"/>
    <property type="project" value="InterPro"/>
</dbReference>
<dbReference type="PANTHER" id="PTHR47926:SF347">
    <property type="entry name" value="PENTATRICOPEPTIDE REPEAT-CONTAINING PROTEIN"/>
    <property type="match status" value="1"/>
</dbReference>
<reference evidence="3 4" key="1">
    <citation type="journal article" date="2018" name="PLoS Genet.">
        <title>Population sequencing reveals clonal diversity and ancestral inbreeding in the grapevine cultivar Chardonnay.</title>
        <authorList>
            <person name="Roach M.J."/>
            <person name="Johnson D.L."/>
            <person name="Bohlmann J."/>
            <person name="van Vuuren H.J."/>
            <person name="Jones S.J."/>
            <person name="Pretorius I.S."/>
            <person name="Schmidt S.A."/>
            <person name="Borneman A.R."/>
        </authorList>
    </citation>
    <scope>NUCLEOTIDE SEQUENCE [LARGE SCALE GENOMIC DNA]</scope>
    <source>
        <strain evidence="4">cv. Chardonnay</strain>
        <tissue evidence="3">Leaf</tissue>
    </source>
</reference>
<dbReference type="Pfam" id="PF01535">
    <property type="entry name" value="PPR"/>
    <property type="match status" value="1"/>
</dbReference>
<gene>
    <name evidence="3" type="primary">PDE247_1</name>
    <name evidence="3" type="ORF">CK203_054212</name>
</gene>
<dbReference type="NCBIfam" id="TIGR00756">
    <property type="entry name" value="PPR"/>
    <property type="match status" value="1"/>
</dbReference>
<proteinExistence type="predicted"/>
<dbReference type="InterPro" id="IPR011990">
    <property type="entry name" value="TPR-like_helical_dom_sf"/>
</dbReference>
<dbReference type="EMBL" id="QGNW01000226">
    <property type="protein sequence ID" value="RVW83524.1"/>
    <property type="molecule type" value="Genomic_DNA"/>
</dbReference>
<dbReference type="Proteomes" id="UP000288805">
    <property type="component" value="Unassembled WGS sequence"/>
</dbReference>
<sequence length="91" mass="10361">MVGTALVDMYSKCGQLDLACWEAIVLFDQMPERDAISWTSMIGGFVKKGCFEQALEWFREMQLAGVEPDYVTIILCLQPVQIWEHLVWACG</sequence>
<dbReference type="PROSITE" id="PS51375">
    <property type="entry name" value="PPR"/>
    <property type="match status" value="1"/>
</dbReference>
<evidence type="ECO:0000313" key="4">
    <source>
        <dbReference type="Proteomes" id="UP000288805"/>
    </source>
</evidence>
<dbReference type="InterPro" id="IPR046960">
    <property type="entry name" value="PPR_At4g14850-like_plant"/>
</dbReference>
<dbReference type="InterPro" id="IPR002885">
    <property type="entry name" value="PPR_rpt"/>
</dbReference>
<keyword evidence="1" id="KW-0677">Repeat</keyword>
<accession>A0A438HGE5</accession>
<dbReference type="Gene3D" id="1.25.40.10">
    <property type="entry name" value="Tetratricopeptide repeat domain"/>
    <property type="match status" value="1"/>
</dbReference>
<evidence type="ECO:0000256" key="2">
    <source>
        <dbReference type="PROSITE-ProRule" id="PRU00708"/>
    </source>
</evidence>
<dbReference type="PANTHER" id="PTHR47926">
    <property type="entry name" value="PENTATRICOPEPTIDE REPEAT-CONTAINING PROTEIN"/>
    <property type="match status" value="1"/>
</dbReference>
<name>A0A438HGE5_VITVI</name>
<evidence type="ECO:0000313" key="3">
    <source>
        <dbReference type="EMBL" id="RVW83524.1"/>
    </source>
</evidence>
<organism evidence="3 4">
    <name type="scientific">Vitis vinifera</name>
    <name type="common">Grape</name>
    <dbReference type="NCBI Taxonomy" id="29760"/>
    <lineage>
        <taxon>Eukaryota</taxon>
        <taxon>Viridiplantae</taxon>
        <taxon>Streptophyta</taxon>
        <taxon>Embryophyta</taxon>
        <taxon>Tracheophyta</taxon>
        <taxon>Spermatophyta</taxon>
        <taxon>Magnoliopsida</taxon>
        <taxon>eudicotyledons</taxon>
        <taxon>Gunneridae</taxon>
        <taxon>Pentapetalae</taxon>
        <taxon>rosids</taxon>
        <taxon>Vitales</taxon>
        <taxon>Vitaceae</taxon>
        <taxon>Viteae</taxon>
        <taxon>Vitis</taxon>
    </lineage>
</organism>
<comment type="caution">
    <text evidence="3">The sequence shown here is derived from an EMBL/GenBank/DDBJ whole genome shotgun (WGS) entry which is preliminary data.</text>
</comment>